<comment type="caution">
    <text evidence="1">The sequence shown here is derived from an EMBL/GenBank/DDBJ whole genome shotgun (WGS) entry which is preliminary data.</text>
</comment>
<dbReference type="EMBL" id="VSSQ01071471">
    <property type="protein sequence ID" value="MPN23072.1"/>
    <property type="molecule type" value="Genomic_DNA"/>
</dbReference>
<name>A0A645GAS1_9ZZZZ</name>
<evidence type="ECO:0000313" key="1">
    <source>
        <dbReference type="EMBL" id="MPN23072.1"/>
    </source>
</evidence>
<gene>
    <name evidence="1" type="ORF">SDC9_170457</name>
</gene>
<reference evidence="1" key="1">
    <citation type="submission" date="2019-08" db="EMBL/GenBank/DDBJ databases">
        <authorList>
            <person name="Kucharzyk K."/>
            <person name="Murdoch R.W."/>
            <person name="Higgins S."/>
            <person name="Loffler F."/>
        </authorList>
    </citation>
    <scope>NUCLEOTIDE SEQUENCE</scope>
</reference>
<dbReference type="AlphaFoldDB" id="A0A645GAS1"/>
<accession>A0A645GAS1</accession>
<protein>
    <submittedName>
        <fullName evidence="1">Uncharacterized protein</fullName>
    </submittedName>
</protein>
<organism evidence="1">
    <name type="scientific">bioreactor metagenome</name>
    <dbReference type="NCBI Taxonomy" id="1076179"/>
    <lineage>
        <taxon>unclassified sequences</taxon>
        <taxon>metagenomes</taxon>
        <taxon>ecological metagenomes</taxon>
    </lineage>
</organism>
<proteinExistence type="predicted"/>
<sequence length="103" mass="11504">MALVNNGQKIVRKEIKQAERACAGDTSIEIAGIVLYPGAITYLLDHLQVISHPFVESLCLIGFPNFLKELHLFSQIDLYLINCPVNTLLGGDKKIRRKDAVRI</sequence>
<dbReference type="AntiFam" id="ANF00217">
    <property type="entry name" value="Shadow ORF (opposite uvrB)"/>
</dbReference>